<keyword evidence="8" id="KW-1185">Reference proteome</keyword>
<dbReference type="GO" id="GO:0005524">
    <property type="term" value="F:ATP binding"/>
    <property type="evidence" value="ECO:0007669"/>
    <property type="project" value="UniProtKB-KW"/>
</dbReference>
<keyword evidence="1" id="KW-0436">Ligase</keyword>
<gene>
    <name evidence="7" type="ORF">RIF29_15442</name>
</gene>
<keyword evidence="4" id="KW-0648">Protein biosynthesis</keyword>
<feature type="signal peptide" evidence="6">
    <location>
        <begin position="1"/>
        <end position="19"/>
    </location>
</feature>
<evidence type="ECO:0000256" key="2">
    <source>
        <dbReference type="ARBA" id="ARBA00022741"/>
    </source>
</evidence>
<protein>
    <recommendedName>
        <fullName evidence="9">Secreted protein</fullName>
    </recommendedName>
</protein>
<reference evidence="7 8" key="1">
    <citation type="submission" date="2024-01" db="EMBL/GenBank/DDBJ databases">
        <title>The genomes of 5 underutilized Papilionoideae crops provide insights into root nodulation and disease resistanc.</title>
        <authorList>
            <person name="Yuan L."/>
        </authorList>
    </citation>
    <scope>NUCLEOTIDE SEQUENCE [LARGE SCALE GENOMIC DNA]</scope>
    <source>
        <strain evidence="7">ZHUSHIDOU_FW_LH</strain>
        <tissue evidence="7">Leaf</tissue>
    </source>
</reference>
<keyword evidence="6" id="KW-0732">Signal</keyword>
<evidence type="ECO:0000256" key="4">
    <source>
        <dbReference type="ARBA" id="ARBA00022917"/>
    </source>
</evidence>
<dbReference type="GO" id="GO:0004812">
    <property type="term" value="F:aminoacyl-tRNA ligase activity"/>
    <property type="evidence" value="ECO:0007669"/>
    <property type="project" value="UniProtKB-KW"/>
</dbReference>
<sequence length="67" mass="7572">MCFLLHLIHWILSLSLCACSSFSSSFYIVDILRCCVRFRVLVCIESVLATTRPETLFGDVALAVYPQ</sequence>
<accession>A0AAN9ICL3</accession>
<evidence type="ECO:0000313" key="8">
    <source>
        <dbReference type="Proteomes" id="UP001372338"/>
    </source>
</evidence>
<keyword evidence="2" id="KW-0547">Nucleotide-binding</keyword>
<dbReference type="EMBL" id="JAYWIO010000003">
    <property type="protein sequence ID" value="KAK7274357.1"/>
    <property type="molecule type" value="Genomic_DNA"/>
</dbReference>
<dbReference type="Proteomes" id="UP001372338">
    <property type="component" value="Unassembled WGS sequence"/>
</dbReference>
<evidence type="ECO:0000256" key="1">
    <source>
        <dbReference type="ARBA" id="ARBA00022598"/>
    </source>
</evidence>
<evidence type="ECO:0000313" key="7">
    <source>
        <dbReference type="EMBL" id="KAK7274357.1"/>
    </source>
</evidence>
<feature type="chain" id="PRO_5042954548" description="Secreted protein" evidence="6">
    <location>
        <begin position="20"/>
        <end position="67"/>
    </location>
</feature>
<proteinExistence type="predicted"/>
<comment type="caution">
    <text evidence="7">The sequence shown here is derived from an EMBL/GenBank/DDBJ whole genome shotgun (WGS) entry which is preliminary data.</text>
</comment>
<name>A0AAN9ICL3_CROPI</name>
<evidence type="ECO:0000256" key="3">
    <source>
        <dbReference type="ARBA" id="ARBA00022840"/>
    </source>
</evidence>
<dbReference type="AlphaFoldDB" id="A0AAN9ICL3"/>
<keyword evidence="5" id="KW-0030">Aminoacyl-tRNA synthetase</keyword>
<dbReference type="GO" id="GO:0002161">
    <property type="term" value="F:aminoacyl-tRNA deacylase activity"/>
    <property type="evidence" value="ECO:0007669"/>
    <property type="project" value="InterPro"/>
</dbReference>
<evidence type="ECO:0008006" key="9">
    <source>
        <dbReference type="Google" id="ProtNLM"/>
    </source>
</evidence>
<dbReference type="SUPFAM" id="SSF50677">
    <property type="entry name" value="ValRS/IleRS/LeuRS editing domain"/>
    <property type="match status" value="1"/>
</dbReference>
<evidence type="ECO:0000256" key="6">
    <source>
        <dbReference type="SAM" id="SignalP"/>
    </source>
</evidence>
<dbReference type="GO" id="GO:0006418">
    <property type="term" value="P:tRNA aminoacylation for protein translation"/>
    <property type="evidence" value="ECO:0007669"/>
    <property type="project" value="InterPro"/>
</dbReference>
<evidence type="ECO:0000256" key="5">
    <source>
        <dbReference type="ARBA" id="ARBA00023146"/>
    </source>
</evidence>
<keyword evidence="3" id="KW-0067">ATP-binding</keyword>
<organism evidence="7 8">
    <name type="scientific">Crotalaria pallida</name>
    <name type="common">Smooth rattlebox</name>
    <name type="synonym">Crotalaria striata</name>
    <dbReference type="NCBI Taxonomy" id="3830"/>
    <lineage>
        <taxon>Eukaryota</taxon>
        <taxon>Viridiplantae</taxon>
        <taxon>Streptophyta</taxon>
        <taxon>Embryophyta</taxon>
        <taxon>Tracheophyta</taxon>
        <taxon>Spermatophyta</taxon>
        <taxon>Magnoliopsida</taxon>
        <taxon>eudicotyledons</taxon>
        <taxon>Gunneridae</taxon>
        <taxon>Pentapetalae</taxon>
        <taxon>rosids</taxon>
        <taxon>fabids</taxon>
        <taxon>Fabales</taxon>
        <taxon>Fabaceae</taxon>
        <taxon>Papilionoideae</taxon>
        <taxon>50 kb inversion clade</taxon>
        <taxon>genistoids sensu lato</taxon>
        <taxon>core genistoids</taxon>
        <taxon>Crotalarieae</taxon>
        <taxon>Crotalaria</taxon>
    </lineage>
</organism>
<dbReference type="InterPro" id="IPR009008">
    <property type="entry name" value="Val/Leu/Ile-tRNA-synth_edit"/>
</dbReference>